<proteinExistence type="predicted"/>
<evidence type="ECO:0000313" key="1">
    <source>
        <dbReference type="EMBL" id="WOJ88984.1"/>
    </source>
</evidence>
<reference evidence="1 2" key="1">
    <citation type="submission" date="2023-10" db="EMBL/GenBank/DDBJ databases">
        <title>Novel methanotroph of the genus Methylocapsa from a subarctic wetland.</title>
        <authorList>
            <person name="Belova S.E."/>
            <person name="Oshkin I.Y."/>
            <person name="Miroshnikov K."/>
            <person name="Dedysh S.N."/>
        </authorList>
    </citation>
    <scope>NUCLEOTIDE SEQUENCE [LARGE SCALE GENOMIC DNA]</scope>
    <source>
        <strain evidence="1 2">RX1</strain>
    </source>
</reference>
<sequence>MNRVASIFGLAVTFAVIFLAYSGTPEASNAEAQSAQMAEAQGKNCVSREIALDEGYGVTRTETRLVCADD</sequence>
<accession>A0ABZ0HRD8</accession>
<organism evidence="1 2">
    <name type="scientific">Methylocapsa polymorpha</name>
    <dbReference type="NCBI Taxonomy" id="3080828"/>
    <lineage>
        <taxon>Bacteria</taxon>
        <taxon>Pseudomonadati</taxon>
        <taxon>Pseudomonadota</taxon>
        <taxon>Alphaproteobacteria</taxon>
        <taxon>Hyphomicrobiales</taxon>
        <taxon>Beijerinckiaceae</taxon>
        <taxon>Methylocapsa</taxon>
    </lineage>
</organism>
<dbReference type="EMBL" id="CP136862">
    <property type="protein sequence ID" value="WOJ88984.1"/>
    <property type="molecule type" value="Genomic_DNA"/>
</dbReference>
<gene>
    <name evidence="1" type="ORF">RZS28_14390</name>
</gene>
<keyword evidence="2" id="KW-1185">Reference proteome</keyword>
<dbReference type="RefSeq" id="WP_407338422.1">
    <property type="nucleotide sequence ID" value="NZ_CP136862.1"/>
</dbReference>
<protein>
    <submittedName>
        <fullName evidence="1">Uncharacterized protein</fullName>
    </submittedName>
</protein>
<name>A0ABZ0HRD8_9HYPH</name>
<evidence type="ECO:0000313" key="2">
    <source>
        <dbReference type="Proteomes" id="UP001626536"/>
    </source>
</evidence>
<dbReference type="Proteomes" id="UP001626536">
    <property type="component" value="Chromosome"/>
</dbReference>